<name>A0ABW3E883_9LACO</name>
<organism evidence="1 2">
    <name type="scientific">Loigolactobacillus binensis</name>
    <dbReference type="NCBI Taxonomy" id="2559922"/>
    <lineage>
        <taxon>Bacteria</taxon>
        <taxon>Bacillati</taxon>
        <taxon>Bacillota</taxon>
        <taxon>Bacilli</taxon>
        <taxon>Lactobacillales</taxon>
        <taxon>Lactobacillaceae</taxon>
        <taxon>Loigolactobacillus</taxon>
    </lineage>
</organism>
<evidence type="ECO:0000313" key="2">
    <source>
        <dbReference type="Proteomes" id="UP001597104"/>
    </source>
</evidence>
<dbReference type="Proteomes" id="UP001597104">
    <property type="component" value="Unassembled WGS sequence"/>
</dbReference>
<comment type="caution">
    <text evidence="1">The sequence shown here is derived from an EMBL/GenBank/DDBJ whole genome shotgun (WGS) entry which is preliminary data.</text>
</comment>
<proteinExistence type="predicted"/>
<keyword evidence="2" id="KW-1185">Reference proteome</keyword>
<evidence type="ECO:0000313" key="1">
    <source>
        <dbReference type="EMBL" id="MFD0896412.1"/>
    </source>
</evidence>
<reference evidence="2" key="1">
    <citation type="journal article" date="2019" name="Int. J. Syst. Evol. Microbiol.">
        <title>The Global Catalogue of Microorganisms (GCM) 10K type strain sequencing project: providing services to taxonomists for standard genome sequencing and annotation.</title>
        <authorList>
            <consortium name="The Broad Institute Genomics Platform"/>
            <consortium name="The Broad Institute Genome Sequencing Center for Infectious Disease"/>
            <person name="Wu L."/>
            <person name="Ma J."/>
        </authorList>
    </citation>
    <scope>NUCLEOTIDE SEQUENCE [LARGE SCALE GENOMIC DNA]</scope>
    <source>
        <strain evidence="2">CCM 8925</strain>
    </source>
</reference>
<dbReference type="EMBL" id="JBHTIO010000006">
    <property type="protein sequence ID" value="MFD0896412.1"/>
    <property type="molecule type" value="Genomic_DNA"/>
</dbReference>
<sequence length="266" mass="30538">MSDKIIGSIYLTDEYERFHNMNGNRDAKEINKGLEKSIKDNNILVPIDVLEDGSVADGQHRLAIAKRQHKQVPYRVIEGVDIQNVIEMNSTTHAWRLRDYVAKYVNDQTSEYEKLAQLSQRYPYLSLSALSGAAQGYTGPSGTINVRNGSFKFLNYAVFSDFLEQYNQFLNEFTLTHTSYLFFAFLIIFASEGFSIARLHHGLNVTQINEIKSMRTRGLVLEHLLKRYNLGLHEGSKNAIEYELNGRENPIILTKLNNKLIKNVKW</sequence>
<accession>A0ABW3E883</accession>
<protein>
    <submittedName>
        <fullName evidence="1">ParB N-terminal domain-containing protein</fullName>
    </submittedName>
</protein>
<gene>
    <name evidence="1" type="ORF">ACFQZ7_01480</name>
</gene>
<dbReference type="RefSeq" id="WP_137638537.1">
    <property type="nucleotide sequence ID" value="NZ_BJDN01000028.1"/>
</dbReference>